<evidence type="ECO:0000256" key="1">
    <source>
        <dbReference type="SAM" id="MobiDB-lite"/>
    </source>
</evidence>
<dbReference type="RefSeq" id="WP_035354198.1">
    <property type="nucleotide sequence ID" value="NZ_JRUN01000018.1"/>
</dbReference>
<comment type="caution">
    <text evidence="2">The sequence shown here is derived from an EMBL/GenBank/DDBJ whole genome shotgun (WGS) entry which is preliminary data.</text>
</comment>
<gene>
    <name evidence="2" type="ORF">NG54_07925</name>
</gene>
<accession>A0A0A6VDN2</accession>
<evidence type="ECO:0000313" key="2">
    <source>
        <dbReference type="EMBL" id="KHD85681.1"/>
    </source>
</evidence>
<evidence type="ECO:0008006" key="4">
    <source>
        <dbReference type="Google" id="ProtNLM"/>
    </source>
</evidence>
<dbReference type="AlphaFoldDB" id="A0A0A6VDN2"/>
<dbReference type="EMBL" id="JRUN01000018">
    <property type="protein sequence ID" value="KHD85681.1"/>
    <property type="molecule type" value="Genomic_DNA"/>
</dbReference>
<reference evidence="2 3" key="1">
    <citation type="submission" date="2014-10" db="EMBL/GenBank/DDBJ databases">
        <title>Draft genome of phytase producing Bacillus ginsengihumi strain M2.11.</title>
        <authorList>
            <person name="Toymentseva A."/>
            <person name="Boulygina E.A."/>
            <person name="Kazakov S.V."/>
            <person name="Kayumov I."/>
            <person name="Suleimanova A.D."/>
            <person name="Mardanova A.M."/>
            <person name="Maria S.N."/>
            <person name="Sergey M.Y."/>
            <person name="Sharipova M.R."/>
        </authorList>
    </citation>
    <scope>NUCLEOTIDE SEQUENCE [LARGE SCALE GENOMIC DNA]</scope>
    <source>
        <strain evidence="2 3">M2.11</strain>
    </source>
</reference>
<dbReference type="Proteomes" id="UP000030588">
    <property type="component" value="Unassembled WGS sequence"/>
</dbReference>
<protein>
    <recommendedName>
        <fullName evidence="4">HK97 gp10 family phage protein</fullName>
    </recommendedName>
</protein>
<sequence length="135" mass="15026">MASNDWSMDLGSIDQLLNNIQKIPNRSEKVINEALRAKGAPKAMSNIQNGIPVSPKRKKHAHDSKALNVKYGNLEFSIRPKKTFDYIKYPDLGIGTSKHNQPKQFMKKGLDKAAPKIVDDLSNAVINEINNTLGE</sequence>
<dbReference type="STRING" id="363870.NG54_07925"/>
<organism evidence="2 3">
    <name type="scientific">Heyndrickxia ginsengihumi</name>
    <dbReference type="NCBI Taxonomy" id="363870"/>
    <lineage>
        <taxon>Bacteria</taxon>
        <taxon>Bacillati</taxon>
        <taxon>Bacillota</taxon>
        <taxon>Bacilli</taxon>
        <taxon>Bacillales</taxon>
        <taxon>Bacillaceae</taxon>
        <taxon>Heyndrickxia</taxon>
    </lineage>
</organism>
<proteinExistence type="predicted"/>
<evidence type="ECO:0000313" key="3">
    <source>
        <dbReference type="Proteomes" id="UP000030588"/>
    </source>
</evidence>
<name>A0A0A6VDN2_9BACI</name>
<feature type="region of interest" description="Disordered" evidence="1">
    <location>
        <begin position="41"/>
        <end position="63"/>
    </location>
</feature>